<keyword evidence="1" id="KW-0472">Membrane</keyword>
<proteinExistence type="predicted"/>
<dbReference type="EMBL" id="SNXE01000002">
    <property type="protein sequence ID" value="TDP11992.1"/>
    <property type="molecule type" value="Genomic_DNA"/>
</dbReference>
<name>A0A4R6N903_9BURK</name>
<evidence type="ECO:0000256" key="1">
    <source>
        <dbReference type="SAM" id="Phobius"/>
    </source>
</evidence>
<comment type="caution">
    <text evidence="2">The sequence shown here is derived from an EMBL/GenBank/DDBJ whole genome shotgun (WGS) entry which is preliminary data.</text>
</comment>
<evidence type="ECO:0000313" key="3">
    <source>
        <dbReference type="Proteomes" id="UP000295357"/>
    </source>
</evidence>
<gene>
    <name evidence="2" type="ORF">DFR39_102380</name>
</gene>
<accession>A0A4R6N903</accession>
<sequence length="237" mass="24974">MRHHSTSRRQGGASLVALMVGMVIALIASISGLALYKTAVQQTSGPQGMVAASRIDGQLASGLLSAQMLLQEAGFGLSKPNATEHLLLLRDARLDGARLEGRPVVLGNAASPGNALLWASNPELSADPARQVCQGLYADPVSRALVLLRVQGNCQPLATRWQQLEWQRRSLVAAELLADPVALDVRRNAGCWPYGALPQAMTGRPAPSAAVEVGLAYVGSVAGSRNRYTSCLSNLSE</sequence>
<dbReference type="RefSeq" id="WP_133602751.1">
    <property type="nucleotide sequence ID" value="NZ_JAUFPJ010000002.1"/>
</dbReference>
<reference evidence="2 3" key="1">
    <citation type="submission" date="2019-03" db="EMBL/GenBank/DDBJ databases">
        <title>Genomic Encyclopedia of Type Strains, Phase IV (KMG-IV): sequencing the most valuable type-strain genomes for metagenomic binning, comparative biology and taxonomic classification.</title>
        <authorList>
            <person name="Goeker M."/>
        </authorList>
    </citation>
    <scope>NUCLEOTIDE SEQUENCE [LARGE SCALE GENOMIC DNA]</scope>
    <source>
        <strain evidence="2 3">DSM 25082</strain>
    </source>
</reference>
<organism evidence="2 3">
    <name type="scientific">Roseateles asaccharophilus</name>
    <dbReference type="NCBI Taxonomy" id="582607"/>
    <lineage>
        <taxon>Bacteria</taxon>
        <taxon>Pseudomonadati</taxon>
        <taxon>Pseudomonadota</taxon>
        <taxon>Betaproteobacteria</taxon>
        <taxon>Burkholderiales</taxon>
        <taxon>Sphaerotilaceae</taxon>
        <taxon>Roseateles</taxon>
    </lineage>
</organism>
<keyword evidence="1" id="KW-1133">Transmembrane helix</keyword>
<dbReference type="Proteomes" id="UP000295357">
    <property type="component" value="Unassembled WGS sequence"/>
</dbReference>
<evidence type="ECO:0000313" key="2">
    <source>
        <dbReference type="EMBL" id="TDP11992.1"/>
    </source>
</evidence>
<feature type="transmembrane region" description="Helical" evidence="1">
    <location>
        <begin position="12"/>
        <end position="36"/>
    </location>
</feature>
<keyword evidence="1" id="KW-0812">Transmembrane</keyword>
<dbReference type="AlphaFoldDB" id="A0A4R6N903"/>
<dbReference type="OrthoDB" id="6692539at2"/>
<protein>
    <submittedName>
        <fullName evidence="2">Uncharacterized protein</fullName>
    </submittedName>
</protein>
<keyword evidence="3" id="KW-1185">Reference proteome</keyword>